<dbReference type="EMBL" id="JAOWKZ010000002">
    <property type="protein sequence ID" value="MCV2872489.1"/>
    <property type="molecule type" value="Genomic_DNA"/>
</dbReference>
<dbReference type="Pfam" id="PF04069">
    <property type="entry name" value="OpuAC"/>
    <property type="match status" value="1"/>
</dbReference>
<sequence>MNHIKLLGGTVLGSAFMLGSTAMAADIVIGVPNWPSVSAEANILKVIIEDNLGLEVELQNGTNPIVFEAMDSGSMQAHPEVWLPNQQNLHDTYVTEKGTVAMNPNGVEAFQGMCVDKATADAHEIRSIDDLTKPEIAVLFDSDGNGQGEVWIGAPGWASTNVEQVRAKSYGYDQTMELTQSDETLAYAALDTAIDAGKPWVGFCYTPHYVFALHELQVLEEPPHDPSNWDVKQPTDDPNWLENSTAASAWDSAYLHIHYQKALEETHPDVATLFANAAWTTEEVSDMTFALVIDKKEPADYAKDWVAANEDRVIGWLAN</sequence>
<dbReference type="CDD" id="cd13642">
    <property type="entry name" value="PBP2_BCP_1"/>
    <property type="match status" value="1"/>
</dbReference>
<evidence type="ECO:0000313" key="4">
    <source>
        <dbReference type="Proteomes" id="UP001652564"/>
    </source>
</evidence>
<feature type="domain" description="ABC-type glycine betaine transport system substrate-binding" evidence="2">
    <location>
        <begin position="26"/>
        <end position="307"/>
    </location>
</feature>
<reference evidence="3 4" key="1">
    <citation type="submission" date="2022-10" db="EMBL/GenBank/DDBJ databases">
        <title>Defluviimonas sp. nov., isolated from ocean surface sediments.</title>
        <authorList>
            <person name="He W."/>
            <person name="Wang L."/>
            <person name="Zhang D.-F."/>
        </authorList>
    </citation>
    <scope>NUCLEOTIDE SEQUENCE [LARGE SCALE GENOMIC DNA]</scope>
    <source>
        <strain evidence="3 4">WL0050</strain>
    </source>
</reference>
<proteinExistence type="predicted"/>
<evidence type="ECO:0000256" key="1">
    <source>
        <dbReference type="SAM" id="SignalP"/>
    </source>
</evidence>
<dbReference type="RefSeq" id="WP_263739671.1">
    <property type="nucleotide sequence ID" value="NZ_JAOWKZ010000002.1"/>
</dbReference>
<gene>
    <name evidence="3" type="ORF">OEZ71_09285</name>
</gene>
<dbReference type="Proteomes" id="UP001652564">
    <property type="component" value="Unassembled WGS sequence"/>
</dbReference>
<dbReference type="SUPFAM" id="SSF53850">
    <property type="entry name" value="Periplasmic binding protein-like II"/>
    <property type="match status" value="1"/>
</dbReference>
<protein>
    <submittedName>
        <fullName evidence="3">Amino acid-binding protein</fullName>
    </submittedName>
</protein>
<dbReference type="Gene3D" id="3.40.190.100">
    <property type="entry name" value="Glycine betaine-binding periplasmic protein, domain 2"/>
    <property type="match status" value="1"/>
</dbReference>
<feature type="signal peptide" evidence="1">
    <location>
        <begin position="1"/>
        <end position="24"/>
    </location>
</feature>
<name>A0ABT2ZMY0_9RHOB</name>
<feature type="chain" id="PRO_5045606031" evidence="1">
    <location>
        <begin position="25"/>
        <end position="319"/>
    </location>
</feature>
<accession>A0ABT2ZMY0</accession>
<evidence type="ECO:0000313" key="3">
    <source>
        <dbReference type="EMBL" id="MCV2872489.1"/>
    </source>
</evidence>
<evidence type="ECO:0000259" key="2">
    <source>
        <dbReference type="Pfam" id="PF04069"/>
    </source>
</evidence>
<comment type="caution">
    <text evidence="3">The sequence shown here is derived from an EMBL/GenBank/DDBJ whole genome shotgun (WGS) entry which is preliminary data.</text>
</comment>
<keyword evidence="1" id="KW-0732">Signal</keyword>
<keyword evidence="4" id="KW-1185">Reference proteome</keyword>
<organism evidence="3 4">
    <name type="scientific">Albidovulum litorale</name>
    <dbReference type="NCBI Taxonomy" id="2984134"/>
    <lineage>
        <taxon>Bacteria</taxon>
        <taxon>Pseudomonadati</taxon>
        <taxon>Pseudomonadota</taxon>
        <taxon>Alphaproteobacteria</taxon>
        <taxon>Rhodobacterales</taxon>
        <taxon>Paracoccaceae</taxon>
        <taxon>Albidovulum</taxon>
    </lineage>
</organism>
<dbReference type="InterPro" id="IPR007210">
    <property type="entry name" value="ABC_Gly_betaine_transp_sub-bd"/>
</dbReference>
<dbReference type="Gene3D" id="3.10.105.10">
    <property type="entry name" value="Dipeptide-binding Protein, Domain 3"/>
    <property type="match status" value="2"/>
</dbReference>